<evidence type="ECO:0000313" key="2">
    <source>
        <dbReference type="EMBL" id="KAJ7627248.1"/>
    </source>
</evidence>
<gene>
    <name evidence="2" type="ORF">FB45DRAFT_979675</name>
</gene>
<protein>
    <recommendedName>
        <fullName evidence="1">DUF6589 domain-containing protein</fullName>
    </recommendedName>
</protein>
<dbReference type="Proteomes" id="UP001221142">
    <property type="component" value="Unassembled WGS sequence"/>
</dbReference>
<dbReference type="InterPro" id="IPR046496">
    <property type="entry name" value="DUF6589"/>
</dbReference>
<comment type="caution">
    <text evidence="2">The sequence shown here is derived from an EMBL/GenBank/DDBJ whole genome shotgun (WGS) entry which is preliminary data.</text>
</comment>
<name>A0AAD7FLS2_9AGAR</name>
<feature type="domain" description="DUF6589" evidence="1">
    <location>
        <begin position="291"/>
        <end position="464"/>
    </location>
</feature>
<sequence length="465" mass="52213">MEPHVREFACSLVADEMETRHDKSVLSGIQAVTPEFMDLWDEPEDSSPFVTQILTAVAQSKRARLHNTLKTPEKLCKVVTQQLLYQRSHNCLAFQATFGLFLWSTGTARQTIDAAFRCGLSVSYDSVLKHIALTADRCVEEAMEMSKRPHSFNYDNVNISTSIFVEQRGASGPAKVTSGTFAVLCGLRNAKWEHMLITPIMKRLHKFKGLEFNRDIRPSVQHIDGFRDLLKFPHLQHAPLRPYPANYTTPQCPVRASTTEEATTRGNLLFQDEVYTGQLKRDPESLGKHILQLGLGLFHLCLNLVWAILHTHRGSVNNAGSLAYFFLLMEKARLGGEQPDYHTLLAALMQVLDGLVLNAWMRECGFATLELFAQSKPTAERLRSTAAHILHKCATPLPDVECTEADAAPSEDEDSASDSDGDFGRVEVLLPHLTMMFRGSGCNKYCTEILHFIQNLKHIWTPEFA</sequence>
<accession>A0AAD7FLS2</accession>
<keyword evidence="3" id="KW-1185">Reference proteome</keyword>
<proteinExistence type="predicted"/>
<organism evidence="2 3">
    <name type="scientific">Roridomyces roridus</name>
    <dbReference type="NCBI Taxonomy" id="1738132"/>
    <lineage>
        <taxon>Eukaryota</taxon>
        <taxon>Fungi</taxon>
        <taxon>Dikarya</taxon>
        <taxon>Basidiomycota</taxon>
        <taxon>Agaricomycotina</taxon>
        <taxon>Agaricomycetes</taxon>
        <taxon>Agaricomycetidae</taxon>
        <taxon>Agaricales</taxon>
        <taxon>Marasmiineae</taxon>
        <taxon>Mycenaceae</taxon>
        <taxon>Roridomyces</taxon>
    </lineage>
</organism>
<reference evidence="2" key="1">
    <citation type="submission" date="2023-03" db="EMBL/GenBank/DDBJ databases">
        <title>Massive genome expansion in bonnet fungi (Mycena s.s.) driven by repeated elements and novel gene families across ecological guilds.</title>
        <authorList>
            <consortium name="Lawrence Berkeley National Laboratory"/>
            <person name="Harder C.B."/>
            <person name="Miyauchi S."/>
            <person name="Viragh M."/>
            <person name="Kuo A."/>
            <person name="Thoen E."/>
            <person name="Andreopoulos B."/>
            <person name="Lu D."/>
            <person name="Skrede I."/>
            <person name="Drula E."/>
            <person name="Henrissat B."/>
            <person name="Morin E."/>
            <person name="Kohler A."/>
            <person name="Barry K."/>
            <person name="LaButti K."/>
            <person name="Morin E."/>
            <person name="Salamov A."/>
            <person name="Lipzen A."/>
            <person name="Mereny Z."/>
            <person name="Hegedus B."/>
            <person name="Baldrian P."/>
            <person name="Stursova M."/>
            <person name="Weitz H."/>
            <person name="Taylor A."/>
            <person name="Grigoriev I.V."/>
            <person name="Nagy L.G."/>
            <person name="Martin F."/>
            <person name="Kauserud H."/>
        </authorList>
    </citation>
    <scope>NUCLEOTIDE SEQUENCE</scope>
    <source>
        <strain evidence="2">9284</strain>
    </source>
</reference>
<dbReference type="AlphaFoldDB" id="A0AAD7FLS2"/>
<dbReference type="Pfam" id="PF20231">
    <property type="entry name" value="DUF6589"/>
    <property type="match status" value="1"/>
</dbReference>
<evidence type="ECO:0000259" key="1">
    <source>
        <dbReference type="Pfam" id="PF20231"/>
    </source>
</evidence>
<dbReference type="EMBL" id="JARKIF010000011">
    <property type="protein sequence ID" value="KAJ7627248.1"/>
    <property type="molecule type" value="Genomic_DNA"/>
</dbReference>
<evidence type="ECO:0000313" key="3">
    <source>
        <dbReference type="Proteomes" id="UP001221142"/>
    </source>
</evidence>